<dbReference type="CDD" id="cd01392">
    <property type="entry name" value="HTH_LacI"/>
    <property type="match status" value="1"/>
</dbReference>
<dbReference type="PROSITE" id="PS00356">
    <property type="entry name" value="HTH_LACI_1"/>
    <property type="match status" value="1"/>
</dbReference>
<dbReference type="SMART" id="SM00354">
    <property type="entry name" value="HTH_LACI"/>
    <property type="match status" value="1"/>
</dbReference>
<dbReference type="InterPro" id="IPR001761">
    <property type="entry name" value="Peripla_BP/Lac1_sug-bd_dom"/>
</dbReference>
<dbReference type="InterPro" id="IPR028082">
    <property type="entry name" value="Peripla_BP_I"/>
</dbReference>
<dbReference type="PANTHER" id="PTHR30146">
    <property type="entry name" value="LACI-RELATED TRANSCRIPTIONAL REPRESSOR"/>
    <property type="match status" value="1"/>
</dbReference>
<dbReference type="Proteomes" id="UP001239909">
    <property type="component" value="Unassembled WGS sequence"/>
</dbReference>
<evidence type="ECO:0000256" key="2">
    <source>
        <dbReference type="ARBA" id="ARBA00023125"/>
    </source>
</evidence>
<keyword evidence="2 5" id="KW-0238">DNA-binding</keyword>
<dbReference type="CDD" id="cd06273">
    <property type="entry name" value="PBP1_LacI-like"/>
    <property type="match status" value="1"/>
</dbReference>
<reference evidence="5 6" key="1">
    <citation type="submission" date="2023-04" db="EMBL/GenBank/DDBJ databases">
        <title>Marinoamorphus aggregata gen. nov., sp. Nov., isolate from tissue of brittle star Ophioplocus japonicus.</title>
        <authorList>
            <person name="Kawano K."/>
            <person name="Sawayama S."/>
            <person name="Nakagawa S."/>
        </authorList>
    </citation>
    <scope>NUCLEOTIDE SEQUENCE [LARGE SCALE GENOMIC DNA]</scope>
    <source>
        <strain evidence="5 6">NKW23</strain>
    </source>
</reference>
<keyword evidence="3" id="KW-0804">Transcription</keyword>
<dbReference type="SUPFAM" id="SSF47413">
    <property type="entry name" value="lambda repressor-like DNA-binding domains"/>
    <property type="match status" value="1"/>
</dbReference>
<evidence type="ECO:0000256" key="3">
    <source>
        <dbReference type="ARBA" id="ARBA00023163"/>
    </source>
</evidence>
<dbReference type="GO" id="GO:0003677">
    <property type="term" value="F:DNA binding"/>
    <property type="evidence" value="ECO:0007669"/>
    <property type="project" value="UniProtKB-KW"/>
</dbReference>
<evidence type="ECO:0000259" key="4">
    <source>
        <dbReference type="PROSITE" id="PS50932"/>
    </source>
</evidence>
<evidence type="ECO:0000256" key="1">
    <source>
        <dbReference type="ARBA" id="ARBA00023015"/>
    </source>
</evidence>
<sequence length="343" mass="36556">MRSRPTLEDVARAAGVSTATVSRVVNTPDRVRAETRQRVEAAVAELGYAPHFGGRALASNRTGTVGAVIPTMENAIFARGLQAMQEELDAAGVTLLVATSDYDAAKEAHQIQTLLGRGVDGLVLIGEARDPAVYELLERFEVPFVLVWTWRADSPWPCVGFDNFAAARDLAERVLDRGHRRIAMVAGVTRDNDRAEARIRGVRAAMEARGLALAPSAVVECDYRIEPGIEAARGLLAAVPRPTVLICGNDVLAAGACRAVRAAGLRVPEDVSVTGFDNIEIAELLEPPLATVHVPHRRMGRMAARNLLARLDPAAGGACGAERPASLRLETEFLARGSLGPAP</sequence>
<evidence type="ECO:0000313" key="5">
    <source>
        <dbReference type="EMBL" id="GMG85144.1"/>
    </source>
</evidence>
<dbReference type="Pfam" id="PF00532">
    <property type="entry name" value="Peripla_BP_1"/>
    <property type="match status" value="1"/>
</dbReference>
<dbReference type="Pfam" id="PF00356">
    <property type="entry name" value="LacI"/>
    <property type="match status" value="1"/>
</dbReference>
<dbReference type="RefSeq" id="WP_285674402.1">
    <property type="nucleotide sequence ID" value="NZ_BSYI01000052.1"/>
</dbReference>
<feature type="domain" description="HTH lacI-type" evidence="4">
    <location>
        <begin position="5"/>
        <end position="59"/>
    </location>
</feature>
<dbReference type="InterPro" id="IPR010982">
    <property type="entry name" value="Lambda_DNA-bd_dom_sf"/>
</dbReference>
<evidence type="ECO:0000313" key="6">
    <source>
        <dbReference type="Proteomes" id="UP001239909"/>
    </source>
</evidence>
<dbReference type="Gene3D" id="3.40.50.2300">
    <property type="match status" value="2"/>
</dbReference>
<proteinExistence type="predicted"/>
<keyword evidence="6" id="KW-1185">Reference proteome</keyword>
<keyword evidence="1" id="KW-0805">Transcription regulation</keyword>
<dbReference type="SUPFAM" id="SSF53822">
    <property type="entry name" value="Periplasmic binding protein-like I"/>
    <property type="match status" value="1"/>
</dbReference>
<dbReference type="PROSITE" id="PS50932">
    <property type="entry name" value="HTH_LACI_2"/>
    <property type="match status" value="1"/>
</dbReference>
<comment type="caution">
    <text evidence="5">The sequence shown here is derived from an EMBL/GenBank/DDBJ whole genome shotgun (WGS) entry which is preliminary data.</text>
</comment>
<dbReference type="Gene3D" id="1.10.260.40">
    <property type="entry name" value="lambda repressor-like DNA-binding domains"/>
    <property type="match status" value="1"/>
</dbReference>
<gene>
    <name evidence="5" type="ORF">LNKW23_43600</name>
</gene>
<dbReference type="InterPro" id="IPR000843">
    <property type="entry name" value="HTH_LacI"/>
</dbReference>
<dbReference type="PANTHER" id="PTHR30146:SF138">
    <property type="entry name" value="TRANSCRIPTIONAL REGULATORY PROTEIN"/>
    <property type="match status" value="1"/>
</dbReference>
<accession>A0ABQ6LSU8</accession>
<dbReference type="EMBL" id="BSYI01000052">
    <property type="protein sequence ID" value="GMG85144.1"/>
    <property type="molecule type" value="Genomic_DNA"/>
</dbReference>
<dbReference type="PRINTS" id="PR00036">
    <property type="entry name" value="HTHLACI"/>
</dbReference>
<protein>
    <submittedName>
        <fullName evidence="5">LacI family DNA-binding transcriptional regulator</fullName>
    </submittedName>
</protein>
<organism evidence="5 6">
    <name type="scientific">Paralimibaculum aggregatum</name>
    <dbReference type="NCBI Taxonomy" id="3036245"/>
    <lineage>
        <taxon>Bacteria</taxon>
        <taxon>Pseudomonadati</taxon>
        <taxon>Pseudomonadota</taxon>
        <taxon>Alphaproteobacteria</taxon>
        <taxon>Rhodobacterales</taxon>
        <taxon>Paracoccaceae</taxon>
        <taxon>Paralimibaculum</taxon>
    </lineage>
</organism>
<name>A0ABQ6LSU8_9RHOB</name>